<feature type="compositionally biased region" description="Polar residues" evidence="1">
    <location>
        <begin position="328"/>
        <end position="340"/>
    </location>
</feature>
<feature type="region of interest" description="Disordered" evidence="1">
    <location>
        <begin position="320"/>
        <end position="340"/>
    </location>
</feature>
<reference evidence="2 3" key="1">
    <citation type="submission" date="2019-07" db="EMBL/GenBank/DDBJ databases">
        <title>Draft genome assembly of a fouling barnacle, Amphibalanus amphitrite (Darwin, 1854): The first reference genome for Thecostraca.</title>
        <authorList>
            <person name="Kim W."/>
        </authorList>
    </citation>
    <scope>NUCLEOTIDE SEQUENCE [LARGE SCALE GENOMIC DNA]</scope>
    <source>
        <strain evidence="2">SNU_AA5</strain>
        <tissue evidence="2">Soma without cirri and trophi</tissue>
    </source>
</reference>
<dbReference type="Proteomes" id="UP000440578">
    <property type="component" value="Unassembled WGS sequence"/>
</dbReference>
<keyword evidence="3" id="KW-1185">Reference proteome</keyword>
<accession>A0A6A4X2C5</accession>
<dbReference type="EMBL" id="VIIS01000329">
    <property type="protein sequence ID" value="KAF0310250.1"/>
    <property type="molecule type" value="Genomic_DNA"/>
</dbReference>
<protein>
    <recommendedName>
        <fullName evidence="4">Retrotransposon gag domain-containing protein</fullName>
    </recommendedName>
</protein>
<evidence type="ECO:0000313" key="3">
    <source>
        <dbReference type="Proteomes" id="UP000440578"/>
    </source>
</evidence>
<organism evidence="2 3">
    <name type="scientific">Amphibalanus amphitrite</name>
    <name type="common">Striped barnacle</name>
    <name type="synonym">Balanus amphitrite</name>
    <dbReference type="NCBI Taxonomy" id="1232801"/>
    <lineage>
        <taxon>Eukaryota</taxon>
        <taxon>Metazoa</taxon>
        <taxon>Ecdysozoa</taxon>
        <taxon>Arthropoda</taxon>
        <taxon>Crustacea</taxon>
        <taxon>Multicrustacea</taxon>
        <taxon>Cirripedia</taxon>
        <taxon>Thoracica</taxon>
        <taxon>Thoracicalcarea</taxon>
        <taxon>Balanomorpha</taxon>
        <taxon>Balanoidea</taxon>
        <taxon>Balanidae</taxon>
        <taxon>Amphibalaninae</taxon>
        <taxon>Amphibalanus</taxon>
    </lineage>
</organism>
<evidence type="ECO:0000256" key="1">
    <source>
        <dbReference type="SAM" id="MobiDB-lite"/>
    </source>
</evidence>
<dbReference type="OrthoDB" id="6375508at2759"/>
<evidence type="ECO:0000313" key="2">
    <source>
        <dbReference type="EMBL" id="KAF0310250.1"/>
    </source>
</evidence>
<evidence type="ECO:0008006" key="4">
    <source>
        <dbReference type="Google" id="ProtNLM"/>
    </source>
</evidence>
<proteinExistence type="predicted"/>
<sequence length="340" mass="37268">MDTPTETGAVVQGSEQVRIGAGLDPRLMDEYDGSGDVVEWHTQASLLCEYRGVSAAEVLPMRLKGGAFAVWSQLSAVDRRSVTATRDALFKAFAMDDFAAHTAFVARRLEPGESADVFLASLRRYAALFGGVTDRQLVAAFVNGLPASVADTIRAGTRSEQLSLESTVARARAVLVHGPVLFSYLRSTSIAWVESGLYSQEAYDGLRDRIDHPSLRNARVSEYVRGESRFINNAVAGTPLAWSGWIGRVVRFLHSWRWLVGVVGLRLAVVLNGRRLTHKRGVGLHTLAAPSDSMTQYMLHDWTSGLHTPRVPGPRLLELEEGVPLQEMTPTEKPNSQPMD</sequence>
<dbReference type="AlphaFoldDB" id="A0A6A4X2C5"/>
<gene>
    <name evidence="2" type="ORF">FJT64_018718</name>
</gene>
<name>A0A6A4X2C5_AMPAM</name>
<comment type="caution">
    <text evidence="2">The sequence shown here is derived from an EMBL/GenBank/DDBJ whole genome shotgun (WGS) entry which is preliminary data.</text>
</comment>